<accession>A0A8S2LX98</accession>
<sequence>QQLGRNLARTFLDYYKTMNYISWSPSCSIMPRLKEDRIKSRLTRQSANMPIVNQDEAFLNGETFNLSMGEFIYPQTRNSNDPE</sequence>
<protein>
    <submittedName>
        <fullName evidence="1">Uncharacterized protein</fullName>
    </submittedName>
</protein>
<feature type="non-terminal residue" evidence="1">
    <location>
        <position position="1"/>
    </location>
</feature>
<reference evidence="1" key="1">
    <citation type="submission" date="2021-02" db="EMBL/GenBank/DDBJ databases">
        <authorList>
            <person name="Nowell W R."/>
        </authorList>
    </citation>
    <scope>NUCLEOTIDE SEQUENCE</scope>
</reference>
<name>A0A8S2LX98_9BILA</name>
<proteinExistence type="predicted"/>
<organism evidence="1 2">
    <name type="scientific">Rotaria magnacalcarata</name>
    <dbReference type="NCBI Taxonomy" id="392030"/>
    <lineage>
        <taxon>Eukaryota</taxon>
        <taxon>Metazoa</taxon>
        <taxon>Spiralia</taxon>
        <taxon>Gnathifera</taxon>
        <taxon>Rotifera</taxon>
        <taxon>Eurotatoria</taxon>
        <taxon>Bdelloidea</taxon>
        <taxon>Philodinida</taxon>
        <taxon>Philodinidae</taxon>
        <taxon>Rotaria</taxon>
    </lineage>
</organism>
<evidence type="ECO:0000313" key="2">
    <source>
        <dbReference type="Proteomes" id="UP000681720"/>
    </source>
</evidence>
<dbReference type="AlphaFoldDB" id="A0A8S2LX98"/>
<evidence type="ECO:0000313" key="1">
    <source>
        <dbReference type="EMBL" id="CAF3924272.1"/>
    </source>
</evidence>
<dbReference type="EMBL" id="CAJOBJ010002403">
    <property type="protein sequence ID" value="CAF3924272.1"/>
    <property type="molecule type" value="Genomic_DNA"/>
</dbReference>
<dbReference type="Proteomes" id="UP000681720">
    <property type="component" value="Unassembled WGS sequence"/>
</dbReference>
<comment type="caution">
    <text evidence="1">The sequence shown here is derived from an EMBL/GenBank/DDBJ whole genome shotgun (WGS) entry which is preliminary data.</text>
</comment>
<gene>
    <name evidence="1" type="ORF">GIL414_LOCUS7736</name>
</gene>